<evidence type="ECO:0000256" key="1">
    <source>
        <dbReference type="SAM" id="SignalP"/>
    </source>
</evidence>
<reference evidence="3" key="1">
    <citation type="journal article" date="2019" name="Int. J. Syst. Evol. Microbiol.">
        <title>The Global Catalogue of Microorganisms (GCM) 10K type strain sequencing project: providing services to taxonomists for standard genome sequencing and annotation.</title>
        <authorList>
            <consortium name="The Broad Institute Genomics Platform"/>
            <consortium name="The Broad Institute Genome Sequencing Center for Infectious Disease"/>
            <person name="Wu L."/>
            <person name="Ma J."/>
        </authorList>
    </citation>
    <scope>NUCLEOTIDE SEQUENCE [LARGE SCALE GENOMIC DNA]</scope>
    <source>
        <strain evidence="3">CGMCC 1.15928</strain>
    </source>
</reference>
<dbReference type="SUPFAM" id="SSF141452">
    <property type="entry name" value="Hcp1-like"/>
    <property type="match status" value="1"/>
</dbReference>
<evidence type="ECO:0000313" key="2">
    <source>
        <dbReference type="EMBL" id="GGB58004.1"/>
    </source>
</evidence>
<accession>A0ABQ1J1U6</accession>
<feature type="chain" id="PRO_5046105498" evidence="1">
    <location>
        <begin position="27"/>
        <end position="159"/>
    </location>
</feature>
<proteinExistence type="predicted"/>
<dbReference type="Gene3D" id="2.30.110.20">
    <property type="entry name" value="Hcp1-like"/>
    <property type="match status" value="1"/>
</dbReference>
<dbReference type="Proteomes" id="UP000628854">
    <property type="component" value="Unassembled WGS sequence"/>
</dbReference>
<evidence type="ECO:0000313" key="3">
    <source>
        <dbReference type="Proteomes" id="UP000628854"/>
    </source>
</evidence>
<sequence>MTARFVTHRISAIAAAIAILGIPAFAQPVIGFNTGTGAKSASVTGVNFSINRMYDFDPATGAQLTAVPPRVELGSVFITRTADAVSASFIDAVANSASLGDVTVTFDNGDTWVLKNATIMNYSSFSEETGHQTENFDLNFDSAEMRIAGQTIRLNKVAG</sequence>
<keyword evidence="3" id="KW-1185">Reference proteome</keyword>
<gene>
    <name evidence="2" type="ORF">GCM10011503_03010</name>
</gene>
<dbReference type="RefSeq" id="WP_084393923.1">
    <property type="nucleotide sequence ID" value="NZ_BMKF01000001.1"/>
</dbReference>
<feature type="signal peptide" evidence="1">
    <location>
        <begin position="1"/>
        <end position="26"/>
    </location>
</feature>
<dbReference type="InterPro" id="IPR036624">
    <property type="entry name" value="Hcp1-lik_sf"/>
</dbReference>
<dbReference type="EMBL" id="BMKF01000001">
    <property type="protein sequence ID" value="GGB58004.1"/>
    <property type="molecule type" value="Genomic_DNA"/>
</dbReference>
<protein>
    <submittedName>
        <fullName evidence="2">Uncharacterized protein</fullName>
    </submittedName>
</protein>
<organism evidence="2 3">
    <name type="scientific">Henriciella pelagia</name>
    <dbReference type="NCBI Taxonomy" id="1977912"/>
    <lineage>
        <taxon>Bacteria</taxon>
        <taxon>Pseudomonadati</taxon>
        <taxon>Pseudomonadota</taxon>
        <taxon>Alphaproteobacteria</taxon>
        <taxon>Hyphomonadales</taxon>
        <taxon>Hyphomonadaceae</taxon>
        <taxon>Henriciella</taxon>
    </lineage>
</organism>
<comment type="caution">
    <text evidence="2">The sequence shown here is derived from an EMBL/GenBank/DDBJ whole genome shotgun (WGS) entry which is preliminary data.</text>
</comment>
<keyword evidence="1" id="KW-0732">Signal</keyword>
<name>A0ABQ1J1U6_9PROT</name>